<evidence type="ECO:0000313" key="2">
    <source>
        <dbReference type="EMBL" id="KAF5323175.1"/>
    </source>
</evidence>
<protein>
    <submittedName>
        <fullName evidence="2">Uncharacterized protein</fullName>
    </submittedName>
</protein>
<evidence type="ECO:0000313" key="3">
    <source>
        <dbReference type="Proteomes" id="UP000567179"/>
    </source>
</evidence>
<feature type="compositionally biased region" description="Low complexity" evidence="1">
    <location>
        <begin position="203"/>
        <end position="218"/>
    </location>
</feature>
<organism evidence="2 3">
    <name type="scientific">Psilocybe cf. subviscida</name>
    <dbReference type="NCBI Taxonomy" id="2480587"/>
    <lineage>
        <taxon>Eukaryota</taxon>
        <taxon>Fungi</taxon>
        <taxon>Dikarya</taxon>
        <taxon>Basidiomycota</taxon>
        <taxon>Agaricomycotina</taxon>
        <taxon>Agaricomycetes</taxon>
        <taxon>Agaricomycetidae</taxon>
        <taxon>Agaricales</taxon>
        <taxon>Agaricineae</taxon>
        <taxon>Strophariaceae</taxon>
        <taxon>Psilocybe</taxon>
    </lineage>
</organism>
<name>A0A8H5BH45_9AGAR</name>
<feature type="compositionally biased region" description="Polar residues" evidence="1">
    <location>
        <begin position="179"/>
        <end position="195"/>
    </location>
</feature>
<feature type="region of interest" description="Disordered" evidence="1">
    <location>
        <begin position="177"/>
        <end position="225"/>
    </location>
</feature>
<dbReference type="EMBL" id="JAACJJ010000022">
    <property type="protein sequence ID" value="KAF5323175.1"/>
    <property type="molecule type" value="Genomic_DNA"/>
</dbReference>
<sequence>MAPPTIRSASASIAKGDDLQKWSDDVFATTHRALAERRTSVFQGPSVNIAFPVPLSSRRIPVPSPIEDDHWRRRGVLFEFLHGSGSCKAATPSSSRIRRFQGMAPQSSDSFITGASASEDIRGSASDGFPSRPSPTASWAMPALCCSNRRHADAFDAGAPTPSSAPRSQAFFLARPPRVSSNAGAPSSRRTTVSGSGVHCLRTPSSSASSSASTSLPLQRRRRQHPDLEPAALRVALNGDWFRCLRKKLRRLSLRCSSPPPTVAARPSLFQSFQSTVPARWPSASLGFEKRRKFRSITL</sequence>
<dbReference type="AlphaFoldDB" id="A0A8H5BH45"/>
<dbReference type="Proteomes" id="UP000567179">
    <property type="component" value="Unassembled WGS sequence"/>
</dbReference>
<gene>
    <name evidence="2" type="ORF">D9619_013730</name>
</gene>
<keyword evidence="3" id="KW-1185">Reference proteome</keyword>
<accession>A0A8H5BH45</accession>
<proteinExistence type="predicted"/>
<comment type="caution">
    <text evidence="2">The sequence shown here is derived from an EMBL/GenBank/DDBJ whole genome shotgun (WGS) entry which is preliminary data.</text>
</comment>
<reference evidence="2 3" key="1">
    <citation type="journal article" date="2020" name="ISME J.">
        <title>Uncovering the hidden diversity of litter-decomposition mechanisms in mushroom-forming fungi.</title>
        <authorList>
            <person name="Floudas D."/>
            <person name="Bentzer J."/>
            <person name="Ahren D."/>
            <person name="Johansson T."/>
            <person name="Persson P."/>
            <person name="Tunlid A."/>
        </authorList>
    </citation>
    <scope>NUCLEOTIDE SEQUENCE [LARGE SCALE GENOMIC DNA]</scope>
    <source>
        <strain evidence="2 3">CBS 101986</strain>
    </source>
</reference>
<evidence type="ECO:0000256" key="1">
    <source>
        <dbReference type="SAM" id="MobiDB-lite"/>
    </source>
</evidence>